<geneLocation type="mitochondrion" evidence="2"/>
<dbReference type="EMBL" id="KJ872487">
    <property type="protein sequence ID" value="AIM52668.1"/>
    <property type="molecule type" value="Genomic_DNA"/>
</dbReference>
<dbReference type="CTD" id="4509"/>
<gene>
    <name evidence="2" type="primary">ATP8</name>
</gene>
<sequence>MPQLDTVYIFLMYLWTWSTLTMITQKIMTFTMIVKPKKQPLMKKQPTTPPLLWT</sequence>
<evidence type="ECO:0000313" key="2">
    <source>
        <dbReference type="EMBL" id="AIM52668.1"/>
    </source>
</evidence>
<evidence type="ECO:0000256" key="1">
    <source>
        <dbReference type="SAM" id="Phobius"/>
    </source>
</evidence>
<feature type="transmembrane region" description="Helical" evidence="1">
    <location>
        <begin position="12"/>
        <end position="34"/>
    </location>
</feature>
<protein>
    <submittedName>
        <fullName evidence="2">ATP synthase F0 subunit 8</fullName>
    </submittedName>
</protein>
<proteinExistence type="predicted"/>
<dbReference type="GeneID" id="28482116"/>
<keyword evidence="1" id="KW-0812">Transmembrane</keyword>
<dbReference type="RefSeq" id="YP_009271863.1">
    <property type="nucleotide sequence ID" value="NC_030781.1"/>
</dbReference>
<organism evidence="2">
    <name type="scientific">Azemiops feae</name>
    <name type="common">Fea's viper</name>
    <dbReference type="NCBI Taxonomy" id="8773"/>
    <lineage>
        <taxon>Eukaryota</taxon>
        <taxon>Metazoa</taxon>
        <taxon>Chordata</taxon>
        <taxon>Craniata</taxon>
        <taxon>Vertebrata</taxon>
        <taxon>Euteleostomi</taxon>
        <taxon>Lepidosauria</taxon>
        <taxon>Squamata</taxon>
        <taxon>Bifurcata</taxon>
        <taxon>Unidentata</taxon>
        <taxon>Episquamata</taxon>
        <taxon>Toxicofera</taxon>
        <taxon>Serpentes</taxon>
        <taxon>Colubroidea</taxon>
        <taxon>Viperidae</taxon>
        <taxon>Azemiopinae</taxon>
        <taxon>Azemiops</taxon>
    </lineage>
</organism>
<accession>A0A1B0PJ81</accession>
<name>A0A1B0PJ81_AZEFE</name>
<keyword evidence="2" id="KW-0496">Mitochondrion</keyword>
<reference evidence="2" key="1">
    <citation type="submission" date="2014-05" db="EMBL/GenBank/DDBJ databases">
        <title>The complete mitochondrial genome of Azemiops feae (Reptilia,Serpentes,Viperidae).</title>
        <authorList>
            <person name="Geng Z."/>
            <person name="Yan P."/>
        </authorList>
    </citation>
    <scope>NUCLEOTIDE SEQUENCE</scope>
</reference>
<dbReference type="AlphaFoldDB" id="A0A1B0PJ81"/>
<keyword evidence="1" id="KW-1133">Transmembrane helix</keyword>
<keyword evidence="1" id="KW-0472">Membrane</keyword>